<dbReference type="Proteomes" id="UP000758168">
    <property type="component" value="Unassembled WGS sequence"/>
</dbReference>
<sequence length="222" mass="24099">MRSTSAARLSHGLTALVAAFALVAQLVLTASGAATLVEVDPPGLGERLFHLVSYFTILSNVLVLVTCAAAARDPRVDGPVWRVLRLDAVVAITITGVVHWFLLRPLLDLEGWSYAVDKLLHVVVPLLTVLGWVLFGPRRRVTRRVVLLALIYPFAWLFYTLVVGAVTGWYPYPFLDVGENGAVAVTVAALGIAVFLFLLSALVWWLDRVLGPAPRPAPEAAR</sequence>
<gene>
    <name evidence="2" type="ORF">JOF54_001837</name>
</gene>
<keyword evidence="1" id="KW-1133">Transmembrane helix</keyword>
<keyword evidence="1" id="KW-0472">Membrane</keyword>
<evidence type="ECO:0000313" key="3">
    <source>
        <dbReference type="Proteomes" id="UP000758168"/>
    </source>
</evidence>
<feature type="transmembrane region" description="Helical" evidence="1">
    <location>
        <begin position="48"/>
        <end position="71"/>
    </location>
</feature>
<reference evidence="2 3" key="1">
    <citation type="submission" date="2021-03" db="EMBL/GenBank/DDBJ databases">
        <title>Sequencing the genomes of 1000 actinobacteria strains.</title>
        <authorList>
            <person name="Klenk H.-P."/>
        </authorList>
    </citation>
    <scope>NUCLEOTIDE SEQUENCE [LARGE SCALE GENOMIC DNA]</scope>
    <source>
        <strain evidence="2 3">DSM 12936</strain>
    </source>
</reference>
<feature type="transmembrane region" description="Helical" evidence="1">
    <location>
        <begin position="147"/>
        <end position="170"/>
    </location>
</feature>
<keyword evidence="1" id="KW-0812">Transmembrane</keyword>
<feature type="transmembrane region" description="Helical" evidence="1">
    <location>
        <begin position="114"/>
        <end position="135"/>
    </location>
</feature>
<dbReference type="EMBL" id="JAGIOB010000001">
    <property type="protein sequence ID" value="MBP2416915.1"/>
    <property type="molecule type" value="Genomic_DNA"/>
</dbReference>
<keyword evidence="3" id="KW-1185">Reference proteome</keyword>
<protein>
    <recommendedName>
        <fullName evidence="4">FAR-17a/AIG1-like protein</fullName>
    </recommendedName>
</protein>
<comment type="caution">
    <text evidence="2">The sequence shown here is derived from an EMBL/GenBank/DDBJ whole genome shotgun (WGS) entry which is preliminary data.</text>
</comment>
<evidence type="ECO:0000256" key="1">
    <source>
        <dbReference type="SAM" id="Phobius"/>
    </source>
</evidence>
<organism evidence="2 3">
    <name type="scientific">Microlunatus capsulatus</name>
    <dbReference type="NCBI Taxonomy" id="99117"/>
    <lineage>
        <taxon>Bacteria</taxon>
        <taxon>Bacillati</taxon>
        <taxon>Actinomycetota</taxon>
        <taxon>Actinomycetes</taxon>
        <taxon>Propionibacteriales</taxon>
        <taxon>Propionibacteriaceae</taxon>
        <taxon>Microlunatus</taxon>
    </lineage>
</organism>
<evidence type="ECO:0008006" key="4">
    <source>
        <dbReference type="Google" id="ProtNLM"/>
    </source>
</evidence>
<accession>A0ABS4Z856</accession>
<dbReference type="InterPro" id="IPR049713">
    <property type="entry name" value="Pr6Pr-like"/>
</dbReference>
<evidence type="ECO:0000313" key="2">
    <source>
        <dbReference type="EMBL" id="MBP2416915.1"/>
    </source>
</evidence>
<name>A0ABS4Z856_9ACTN</name>
<dbReference type="RefSeq" id="WP_210054980.1">
    <property type="nucleotide sequence ID" value="NZ_BAAAMH010000004.1"/>
</dbReference>
<dbReference type="NCBIfam" id="NF038065">
    <property type="entry name" value="Pr6Pr"/>
    <property type="match status" value="1"/>
</dbReference>
<proteinExistence type="predicted"/>
<feature type="transmembrane region" description="Helical" evidence="1">
    <location>
        <begin position="83"/>
        <end position="102"/>
    </location>
</feature>
<feature type="transmembrane region" description="Helical" evidence="1">
    <location>
        <begin position="182"/>
        <end position="206"/>
    </location>
</feature>